<accession>A0A3P6PX97</accession>
<dbReference type="Pfam" id="PF23593">
    <property type="entry name" value="HEAT_ATR"/>
    <property type="match status" value="1"/>
</dbReference>
<proteinExistence type="predicted"/>
<dbReference type="AlphaFoldDB" id="A0A3P6PX97"/>
<dbReference type="Proteomes" id="UP000271098">
    <property type="component" value="Unassembled WGS sequence"/>
</dbReference>
<dbReference type="EMBL" id="UYRT01008035">
    <property type="protein sequence ID" value="VDK44066.1"/>
    <property type="molecule type" value="Genomic_DNA"/>
</dbReference>
<sequence length="154" mass="17842">MLLAEYSLRAGASSFGDLYNTYYSLPLIAEPSEDLYYRVANAPVDKIIIVLKSYKRVLLQGSNYLFHVMPRMLSIWLDYTQKLAENACTQPPPKMPRNLTQRSPVHEDSDVREMNGVINDTFKRLDHYMFYSAFAQLISRITHPNDEVFQTLKV</sequence>
<gene>
    <name evidence="2" type="ORF">GPUH_LOCUS4317</name>
</gene>
<evidence type="ECO:0000313" key="3">
    <source>
        <dbReference type="Proteomes" id="UP000271098"/>
    </source>
</evidence>
<protein>
    <recommendedName>
        <fullName evidence="1">Serine/threonine-protein kinase ATR-like HEAT repeats domain-containing protein</fullName>
    </recommendedName>
</protein>
<evidence type="ECO:0000313" key="2">
    <source>
        <dbReference type="EMBL" id="VDK44066.1"/>
    </source>
</evidence>
<keyword evidence="3" id="KW-1185">Reference proteome</keyword>
<dbReference type="OrthoDB" id="381190at2759"/>
<evidence type="ECO:0000259" key="1">
    <source>
        <dbReference type="Pfam" id="PF23593"/>
    </source>
</evidence>
<feature type="domain" description="Serine/threonine-protein kinase ATR-like HEAT repeats" evidence="1">
    <location>
        <begin position="114"/>
        <end position="153"/>
    </location>
</feature>
<organism evidence="2 3">
    <name type="scientific">Gongylonema pulchrum</name>
    <dbReference type="NCBI Taxonomy" id="637853"/>
    <lineage>
        <taxon>Eukaryota</taxon>
        <taxon>Metazoa</taxon>
        <taxon>Ecdysozoa</taxon>
        <taxon>Nematoda</taxon>
        <taxon>Chromadorea</taxon>
        <taxon>Rhabditida</taxon>
        <taxon>Spirurina</taxon>
        <taxon>Spiruromorpha</taxon>
        <taxon>Spiruroidea</taxon>
        <taxon>Gongylonematidae</taxon>
        <taxon>Gongylonema</taxon>
    </lineage>
</organism>
<dbReference type="InterPro" id="IPR057564">
    <property type="entry name" value="HEAT_ATR"/>
</dbReference>
<name>A0A3P6PX97_9BILA</name>
<reference evidence="2 3" key="1">
    <citation type="submission" date="2018-11" db="EMBL/GenBank/DDBJ databases">
        <authorList>
            <consortium name="Pathogen Informatics"/>
        </authorList>
    </citation>
    <scope>NUCLEOTIDE SEQUENCE [LARGE SCALE GENOMIC DNA]</scope>
</reference>